<dbReference type="AlphaFoldDB" id="A0A3A8KDU6"/>
<accession>A0A3A8KDU6</accession>
<proteinExistence type="predicted"/>
<name>A0A3A8KDU6_9BACT</name>
<dbReference type="RefSeq" id="WP_120603632.1">
    <property type="nucleotide sequence ID" value="NZ_RAWE01000055.1"/>
</dbReference>
<keyword evidence="2" id="KW-1185">Reference proteome</keyword>
<dbReference type="EMBL" id="RAWE01000055">
    <property type="protein sequence ID" value="RKH02391.1"/>
    <property type="molecule type" value="Genomic_DNA"/>
</dbReference>
<dbReference type="OrthoDB" id="5523584at2"/>
<protein>
    <submittedName>
        <fullName evidence="1">Uncharacterized protein</fullName>
    </submittedName>
</protein>
<organism evidence="1 2">
    <name type="scientific">Corallococcus carmarthensis</name>
    <dbReference type="NCBI Taxonomy" id="2316728"/>
    <lineage>
        <taxon>Bacteria</taxon>
        <taxon>Pseudomonadati</taxon>
        <taxon>Myxococcota</taxon>
        <taxon>Myxococcia</taxon>
        <taxon>Myxococcales</taxon>
        <taxon>Cystobacterineae</taxon>
        <taxon>Myxococcaceae</taxon>
        <taxon>Corallococcus</taxon>
    </lineage>
</organism>
<sequence length="117" mass="12032">MTSSHSLPRAVLLAALVAAGCAGSARETRADPSAPLPPPPTSVALTVGYEEAVRLGAAFARSQDHALELVMAKQGEASWWLRYASPAGHGALDLRVDGQTAKVEPIPLPPSAGAPTR</sequence>
<gene>
    <name evidence="1" type="ORF">D7X32_17175</name>
</gene>
<dbReference type="Proteomes" id="UP000268313">
    <property type="component" value="Unassembled WGS sequence"/>
</dbReference>
<evidence type="ECO:0000313" key="2">
    <source>
        <dbReference type="Proteomes" id="UP000268313"/>
    </source>
</evidence>
<reference evidence="2" key="1">
    <citation type="submission" date="2018-09" db="EMBL/GenBank/DDBJ databases">
        <authorList>
            <person name="Livingstone P.G."/>
            <person name="Whitworth D.E."/>
        </authorList>
    </citation>
    <scope>NUCLEOTIDE SEQUENCE [LARGE SCALE GENOMIC DNA]</scope>
    <source>
        <strain evidence="2">CA043D</strain>
    </source>
</reference>
<comment type="caution">
    <text evidence="1">The sequence shown here is derived from an EMBL/GenBank/DDBJ whole genome shotgun (WGS) entry which is preliminary data.</text>
</comment>
<evidence type="ECO:0000313" key="1">
    <source>
        <dbReference type="EMBL" id="RKH02391.1"/>
    </source>
</evidence>